<evidence type="ECO:0000313" key="2">
    <source>
        <dbReference type="EMBL" id="MCL6282650.1"/>
    </source>
</evidence>
<dbReference type="Proteomes" id="UP001203880">
    <property type="component" value="Unassembled WGS sequence"/>
</dbReference>
<reference evidence="2" key="1">
    <citation type="submission" date="2022-05" db="EMBL/GenBank/DDBJ databases">
        <authorList>
            <person name="Park J.-S."/>
        </authorList>
    </citation>
    <scope>NUCLEOTIDE SEQUENCE</scope>
    <source>
        <strain evidence="2">2012CJ41-6</strain>
    </source>
</reference>
<dbReference type="InterPro" id="IPR036237">
    <property type="entry name" value="Xyl_isomerase-like_sf"/>
</dbReference>
<evidence type="ECO:0000259" key="1">
    <source>
        <dbReference type="Pfam" id="PF01261"/>
    </source>
</evidence>
<feature type="domain" description="Xylose isomerase-like TIM barrel" evidence="1">
    <location>
        <begin position="23"/>
        <end position="277"/>
    </location>
</feature>
<proteinExistence type="predicted"/>
<dbReference type="EMBL" id="JAMFMB010000003">
    <property type="protein sequence ID" value="MCL6282650.1"/>
    <property type="molecule type" value="Genomic_DNA"/>
</dbReference>
<dbReference type="Pfam" id="PF01261">
    <property type="entry name" value="AP_endonuc_2"/>
    <property type="match status" value="1"/>
</dbReference>
<dbReference type="PANTHER" id="PTHR12110">
    <property type="entry name" value="HYDROXYPYRUVATE ISOMERASE"/>
    <property type="match status" value="1"/>
</dbReference>
<name>A0ABT0PYJ1_9RHOB</name>
<keyword evidence="3" id="KW-1185">Reference proteome</keyword>
<dbReference type="InterPro" id="IPR050312">
    <property type="entry name" value="IolE/XylAMocC-like"/>
</dbReference>
<organism evidence="2 3">
    <name type="scientific">Ruegeria spongiae</name>
    <dbReference type="NCBI Taxonomy" id="2942209"/>
    <lineage>
        <taxon>Bacteria</taxon>
        <taxon>Pseudomonadati</taxon>
        <taxon>Pseudomonadota</taxon>
        <taxon>Alphaproteobacteria</taxon>
        <taxon>Rhodobacterales</taxon>
        <taxon>Roseobacteraceae</taxon>
        <taxon>Ruegeria</taxon>
    </lineage>
</organism>
<protein>
    <submittedName>
        <fullName evidence="2">Sugar phosphate isomerase/epimerase</fullName>
    </submittedName>
</protein>
<gene>
    <name evidence="2" type="ORF">M3P21_03825</name>
</gene>
<comment type="caution">
    <text evidence="2">The sequence shown here is derived from an EMBL/GenBank/DDBJ whole genome shotgun (WGS) entry which is preliminary data.</text>
</comment>
<sequence length="282" mass="30652">MKLGVNLLCVGGLIEAAHLEHCRLAAQEGYDGVEIPVLDGSPEHYGWLGAQLDAMGLERTCTAIVPDPGADPTSANPTIRARGIAHLDWILDCATALGAQTIGGPFHAPIGHFTGSGPTMDEWQRGAEAHHLMAEKAAERGILLALEPLNRFETHFLNTAEQAAHYCEMVDHPAFGIMYDTFHSHIEEKDQASAIRVLAGRINVLHVSENDRGVPGTGQIDFPSVFSAVKATGFDGWVVMEAFGAGVPEIAAATRIWRPMFEDHPTLFRDSARFIREAWERA</sequence>
<evidence type="ECO:0000313" key="3">
    <source>
        <dbReference type="Proteomes" id="UP001203880"/>
    </source>
</evidence>
<dbReference type="InterPro" id="IPR013022">
    <property type="entry name" value="Xyl_isomerase-like_TIM-brl"/>
</dbReference>
<dbReference type="SUPFAM" id="SSF51658">
    <property type="entry name" value="Xylose isomerase-like"/>
    <property type="match status" value="1"/>
</dbReference>
<dbReference type="GO" id="GO:0016853">
    <property type="term" value="F:isomerase activity"/>
    <property type="evidence" value="ECO:0007669"/>
    <property type="project" value="UniProtKB-KW"/>
</dbReference>
<keyword evidence="2" id="KW-0413">Isomerase</keyword>
<dbReference type="RefSeq" id="WP_249706954.1">
    <property type="nucleotide sequence ID" value="NZ_JAMFMB010000003.1"/>
</dbReference>
<dbReference type="Gene3D" id="3.20.20.150">
    <property type="entry name" value="Divalent-metal-dependent TIM barrel enzymes"/>
    <property type="match status" value="1"/>
</dbReference>
<accession>A0ABT0PYJ1</accession>
<dbReference type="PANTHER" id="PTHR12110:SF41">
    <property type="entry name" value="INOSOSE DEHYDRATASE"/>
    <property type="match status" value="1"/>
</dbReference>